<feature type="domain" description="ELP1 first N-terminal beta-propeller" evidence="7">
    <location>
        <begin position="20"/>
        <end position="379"/>
    </location>
</feature>
<dbReference type="InterPro" id="IPR056167">
    <property type="entry name" value="A-sol_ELP1"/>
</dbReference>
<dbReference type="GO" id="GO:0006357">
    <property type="term" value="P:regulation of transcription by RNA polymerase II"/>
    <property type="evidence" value="ECO:0007669"/>
    <property type="project" value="EnsemblFungi"/>
</dbReference>
<dbReference type="EMBL" id="JNVN01000199">
    <property type="protein sequence ID" value="KHJ35942.1"/>
    <property type="molecule type" value="Genomic_DNA"/>
</dbReference>
<dbReference type="InterPro" id="IPR056166">
    <property type="entry name" value="TPR_ELP1"/>
</dbReference>
<comment type="subcellular location">
    <subcellularLocation>
        <location evidence="5">Cytoplasm</location>
    </subcellularLocation>
    <subcellularLocation>
        <location evidence="5">Nucleus</location>
    </subcellularLocation>
</comment>
<dbReference type="Pfam" id="PF23878">
    <property type="entry name" value="TPR_ELP1"/>
    <property type="match status" value="1"/>
</dbReference>
<evidence type="ECO:0000256" key="2">
    <source>
        <dbReference type="ARBA" id="ARBA00006086"/>
    </source>
</evidence>
<dbReference type="SUPFAM" id="SSF69322">
    <property type="entry name" value="Tricorn protease domain 2"/>
    <property type="match status" value="1"/>
</dbReference>
<keyword evidence="13" id="KW-1185">Reference proteome</keyword>
<comment type="function">
    <text evidence="5">Component of the elongator complex which is required for multiple tRNA modifications, including mcm5U (5-methoxycarbonylmethyl uridine), mcm5s2U (5-methoxycarbonylmethyl-2-thiouridine), and ncm5U (5-carbamoylmethyl uridine). The elongator complex catalyzes formation of carboxymethyluridine in the wobble base at position 34 in tRNAs.</text>
</comment>
<dbReference type="InterPro" id="IPR056164">
    <property type="entry name" value="Beta-prop_ELP1_1st"/>
</dbReference>
<reference evidence="12 13" key="1">
    <citation type="journal article" date="2014" name="BMC Genomics">
        <title>Adaptive genomic structural variation in the grape powdery mildew pathogen, Erysiphe necator.</title>
        <authorList>
            <person name="Jones L."/>
            <person name="Riaz S."/>
            <person name="Morales-Cruz A."/>
            <person name="Amrine K.C."/>
            <person name="McGuire B."/>
            <person name="Gubler W.D."/>
            <person name="Walker M.A."/>
            <person name="Cantu D."/>
        </authorList>
    </citation>
    <scope>NUCLEOTIDE SEQUENCE [LARGE SCALE GENOMIC DNA]</scope>
    <source>
        <strain evidence="13">c</strain>
    </source>
</reference>
<evidence type="ECO:0000256" key="6">
    <source>
        <dbReference type="SAM" id="MobiDB-lite"/>
    </source>
</evidence>
<dbReference type="GO" id="GO:0000049">
    <property type="term" value="F:tRNA binding"/>
    <property type="evidence" value="ECO:0007669"/>
    <property type="project" value="EnsemblFungi"/>
</dbReference>
<dbReference type="GO" id="GO:0005829">
    <property type="term" value="C:cytosol"/>
    <property type="evidence" value="ECO:0007669"/>
    <property type="project" value="TreeGrafter"/>
</dbReference>
<gene>
    <name evidence="12" type="ORF">EV44_g2217</name>
</gene>
<comment type="caution">
    <text evidence="12">The sequence shown here is derived from an EMBL/GenBank/DDBJ whole genome shotgun (WGS) entry which is preliminary data.</text>
</comment>
<dbReference type="InterPro" id="IPR056165">
    <property type="entry name" value="Beta-prop_ELP1_2nd"/>
</dbReference>
<dbReference type="InterPro" id="IPR056169">
    <property type="entry name" value="HB_ELP1"/>
</dbReference>
<dbReference type="Proteomes" id="UP000030854">
    <property type="component" value="Unassembled WGS sequence"/>
</dbReference>
<dbReference type="GO" id="GO:0005634">
    <property type="term" value="C:nucleus"/>
    <property type="evidence" value="ECO:0007669"/>
    <property type="project" value="UniProtKB-SubCell"/>
</dbReference>
<dbReference type="PIRSF" id="PIRSF017233">
    <property type="entry name" value="IKAP"/>
    <property type="match status" value="1"/>
</dbReference>
<accession>A0A0B1PB74</accession>
<dbReference type="STRING" id="52586.A0A0B1PB74"/>
<dbReference type="HOGENOM" id="CLU_001477_0_1_1"/>
<comment type="pathway">
    <text evidence="1">tRNA modification; 5-methoxycarbonylmethyl-2-thiouridine-tRNA biosynthesis.</text>
</comment>
<evidence type="ECO:0000256" key="4">
    <source>
        <dbReference type="ARBA" id="ARBA00022694"/>
    </source>
</evidence>
<evidence type="ECO:0000313" key="13">
    <source>
        <dbReference type="Proteomes" id="UP000030854"/>
    </source>
</evidence>
<feature type="region of interest" description="Disordered" evidence="6">
    <location>
        <begin position="1188"/>
        <end position="1212"/>
    </location>
</feature>
<dbReference type="Pfam" id="PF04762">
    <property type="entry name" value="Beta-prop_ELP1_1st"/>
    <property type="match status" value="1"/>
</dbReference>
<dbReference type="UniPathway" id="UPA00988"/>
<feature type="domain" description="ELP1 alpha-solenoid" evidence="10">
    <location>
        <begin position="706"/>
        <end position="917"/>
    </location>
</feature>
<name>A0A0B1PB74_UNCNE</name>
<dbReference type="InterPro" id="IPR006849">
    <property type="entry name" value="Elp1"/>
</dbReference>
<dbReference type="GO" id="GO:0002926">
    <property type="term" value="P:tRNA wobble base 5-methoxycarbonylmethyl-2-thiouridinylation"/>
    <property type="evidence" value="ECO:0007669"/>
    <property type="project" value="TreeGrafter"/>
</dbReference>
<keyword evidence="3 5" id="KW-0963">Cytoplasm</keyword>
<evidence type="ECO:0000256" key="3">
    <source>
        <dbReference type="ARBA" id="ARBA00022490"/>
    </source>
</evidence>
<evidence type="ECO:0000259" key="7">
    <source>
        <dbReference type="Pfam" id="PF04762"/>
    </source>
</evidence>
<evidence type="ECO:0000256" key="1">
    <source>
        <dbReference type="ARBA" id="ARBA00005043"/>
    </source>
</evidence>
<dbReference type="Pfam" id="PF23925">
    <property type="entry name" value="A-sol_ELP1"/>
    <property type="match status" value="1"/>
</dbReference>
<dbReference type="PANTHER" id="PTHR12747:SF0">
    <property type="entry name" value="ELONGATOR COMPLEX PROTEIN 1"/>
    <property type="match status" value="1"/>
</dbReference>
<sequence length="1328" mass="150472">MYIYVIEVKFLEQHVIIIGMKNLRITQYEKWKPPHSRHITATAWDVTSDSLLCTLGPSESNAEIELIRVNLKSKPPNHESIISWDCSGPNPDSECDKIIDLHYFADKSMSCLVMAKGDVIVIREQLFANEERNEIVGSIDEGITAAEWSSDEELLAITTRVNTIVFMSRNFEGVVEASMTSEDLKLSKQVSVGWGKKETQFRGRGARALKDPTMPEKIDEGVLTPYEDFRVYMSWRGDGAFIAVSSVEAGKRRVFRIYSREGVLDSVSEPVDGLEGALSWRPAGNLIAGVQVLGDNVNIVFFERNGLRHGEFRLRLTSTQYQSSKHQIQLNWNPDSTVLAVVMENHIEFWTMNNYHWYLKQQVHYNSSATVLSLKWNPEKPLRCMLTLDESITIIEQIFVVTRTAIIPPQDYGVVAVIDGKIAKITPLRAANIPPPMSLHEIEAKDNIIDISFNDLSFSIAILHQTGISVFNWKNVADPSTVPCHCKEIPLPQSSLSDNMYQQISWGYNNQVVTLHKCNSMSHLTRFRLDIDCNETDVIEPIEMKILIKPSSISTLFSLSEESQMNTFAQSTDGEILCVDHEEHSFPQLKLSLYLPWIHLIKYNDSIFVVGMSNKGFLYANSKLLAKNCTSFVTTDAHIIFTTASHFLKFMHITEIENLEVPPDDIENDERCRSIERGARIVTAIPSELSLILQMPRGNLETIYPRAMVLAGVRKLIKQMDYKKAFEHCRTHRLDMNLLYDYDSEQFLSNVGLFVSQIKKTTYLDLFLSSLSEEDVTQTIYKEVKNPIAKDSTCLVLNKKVENDSLYPVNKISKINKICDACLRVFQTKTAENLQNMITAYVCKSPPALVDGLLVLGRLIKDSSHLVERAVEHICFLTDVNKLYDSALGLYDIELALLLVQNSQKDPREYLPFLQSLQEVSPLRRQFRIDNFLGRYEKALAWLHELDAYTEFQAYTQKHSLYPAALSLCRYNETKHAEIMLLYADYLESKSNYSAAALAYESLSDYAKATSCYLTTGSSYWRQALSCALSQSPPVSGSALIDMATNLYEALFESKEYYAAATIQLEYLSSVSGACHAFCKGYFFTEAFHLCTLKQQKELVHSIIEPSLVESFASSTELIADCKAQIMAQVPRIRELRQRSIEDPLAFYQGERGAGDLDIPDDISVVLSSNLSTNRSLFTRYTGKTGKNTIGTTTSRATSKHRKKEERKRAQGKKGSIYEEEYLVNSVERLIQRVERARGDIDRLLKAMIRRGMWERARALELALENLVKLYTSIVPEIFISEPAIPVVNLNQDRIAGGITAIQETRKELGDRKIIPIIAPFEKLSLLG</sequence>
<evidence type="ECO:0000313" key="12">
    <source>
        <dbReference type="EMBL" id="KHJ35942.1"/>
    </source>
</evidence>
<keyword evidence="5" id="KW-0539">Nucleus</keyword>
<dbReference type="Pfam" id="PF23936">
    <property type="entry name" value="HB_ELP1"/>
    <property type="match status" value="1"/>
</dbReference>
<protein>
    <recommendedName>
        <fullName evidence="5">Elongator complex protein 1</fullName>
    </recommendedName>
</protein>
<dbReference type="GO" id="GO:0042802">
    <property type="term" value="F:identical protein binding"/>
    <property type="evidence" value="ECO:0007669"/>
    <property type="project" value="EnsemblFungi"/>
</dbReference>
<comment type="similarity">
    <text evidence="2 5">Belongs to the ELP1/IKA1 family.</text>
</comment>
<evidence type="ECO:0000256" key="5">
    <source>
        <dbReference type="PIRNR" id="PIRNR017233"/>
    </source>
</evidence>
<evidence type="ECO:0000259" key="8">
    <source>
        <dbReference type="Pfam" id="PF23797"/>
    </source>
</evidence>
<organism evidence="12 13">
    <name type="scientific">Uncinula necator</name>
    <name type="common">Grape powdery mildew</name>
    <dbReference type="NCBI Taxonomy" id="52586"/>
    <lineage>
        <taxon>Eukaryota</taxon>
        <taxon>Fungi</taxon>
        <taxon>Dikarya</taxon>
        <taxon>Ascomycota</taxon>
        <taxon>Pezizomycotina</taxon>
        <taxon>Leotiomycetes</taxon>
        <taxon>Erysiphales</taxon>
        <taxon>Erysiphaceae</taxon>
        <taxon>Erysiphe</taxon>
    </lineage>
</organism>
<dbReference type="OMA" id="WRESLYC"/>
<feature type="domain" description="ELP1 TPR" evidence="9">
    <location>
        <begin position="926"/>
        <end position="1087"/>
    </location>
</feature>
<feature type="compositionally biased region" description="Basic residues" evidence="6">
    <location>
        <begin position="1198"/>
        <end position="1212"/>
    </location>
</feature>
<evidence type="ECO:0000259" key="11">
    <source>
        <dbReference type="Pfam" id="PF23936"/>
    </source>
</evidence>
<dbReference type="Pfam" id="PF23797">
    <property type="entry name" value="Beta-prop_ELP1_2nd"/>
    <property type="match status" value="1"/>
</dbReference>
<feature type="domain" description="ELP1 N-terminal second beta-propeller" evidence="8">
    <location>
        <begin position="417"/>
        <end position="682"/>
    </location>
</feature>
<proteinExistence type="inferred from homology"/>
<dbReference type="GO" id="GO:0033588">
    <property type="term" value="C:elongator holoenzyme complex"/>
    <property type="evidence" value="ECO:0007669"/>
    <property type="project" value="EnsemblFungi"/>
</dbReference>
<keyword evidence="4" id="KW-0819">tRNA processing</keyword>
<dbReference type="PANTHER" id="PTHR12747">
    <property type="entry name" value="ELONGATOR COMPLEX PROTEIN 1"/>
    <property type="match status" value="1"/>
</dbReference>
<feature type="domain" description="ELP1 three-helical bundle" evidence="11">
    <location>
        <begin position="1100"/>
        <end position="1278"/>
    </location>
</feature>
<evidence type="ECO:0000259" key="9">
    <source>
        <dbReference type="Pfam" id="PF23878"/>
    </source>
</evidence>
<evidence type="ECO:0000259" key="10">
    <source>
        <dbReference type="Pfam" id="PF23925"/>
    </source>
</evidence>